<dbReference type="Gene3D" id="3.40.50.1110">
    <property type="entry name" value="SGNH hydrolase"/>
    <property type="match status" value="1"/>
</dbReference>
<feature type="signal peptide" evidence="1">
    <location>
        <begin position="1"/>
        <end position="26"/>
    </location>
</feature>
<feature type="domain" description="SGNH hydrolase-type esterase" evidence="2">
    <location>
        <begin position="30"/>
        <end position="130"/>
    </location>
</feature>
<evidence type="ECO:0000259" key="2">
    <source>
        <dbReference type="Pfam" id="PF13472"/>
    </source>
</evidence>
<accession>A0A1M6WGF3</accession>
<protein>
    <submittedName>
        <fullName evidence="3">Acyl-CoA thioesterase-1</fullName>
    </submittedName>
</protein>
<dbReference type="EMBL" id="FNTI01000001">
    <property type="protein sequence ID" value="SEC82291.1"/>
    <property type="molecule type" value="Genomic_DNA"/>
</dbReference>
<evidence type="ECO:0000256" key="1">
    <source>
        <dbReference type="SAM" id="SignalP"/>
    </source>
</evidence>
<dbReference type="RefSeq" id="WP_074819087.1">
    <property type="nucleotide sequence ID" value="NZ_FNTI01000001.1"/>
</dbReference>
<evidence type="ECO:0000313" key="4">
    <source>
        <dbReference type="Proteomes" id="UP000183208"/>
    </source>
</evidence>
<proteinExistence type="predicted"/>
<dbReference type="GO" id="GO:0004622">
    <property type="term" value="F:phosphatidylcholine lysophospholipase activity"/>
    <property type="evidence" value="ECO:0007669"/>
    <property type="project" value="TreeGrafter"/>
</dbReference>
<dbReference type="AlphaFoldDB" id="A0A1M6WGF3"/>
<dbReference type="InterPro" id="IPR013830">
    <property type="entry name" value="SGNH_hydro"/>
</dbReference>
<keyword evidence="1" id="KW-0732">Signal</keyword>
<dbReference type="PANTHER" id="PTHR30383:SF5">
    <property type="entry name" value="SGNH HYDROLASE-TYPE ESTERASE DOMAIN-CONTAINING PROTEIN"/>
    <property type="match status" value="1"/>
</dbReference>
<organism evidence="3 4">
    <name type="scientific">Bradyrhizobium lablabi</name>
    <dbReference type="NCBI Taxonomy" id="722472"/>
    <lineage>
        <taxon>Bacteria</taxon>
        <taxon>Pseudomonadati</taxon>
        <taxon>Pseudomonadota</taxon>
        <taxon>Alphaproteobacteria</taxon>
        <taxon>Hyphomicrobiales</taxon>
        <taxon>Nitrobacteraceae</taxon>
        <taxon>Bradyrhizobium</taxon>
    </lineage>
</organism>
<sequence>MKISKMFIFALTLAIAGLGAAYSASAQVVALGASNTEGHGVGSSEAFPAQLERMLQAKGSSTHVSNAGVFGDTTSGMLSRLSSSVPEGTKIVILQFGGNDFRQGISPAARQANIASIQQQLRARGIKTIQADGFVKAALQSGLAQSDHIHLTAAGHQRVASQLMGSIR</sequence>
<name>A0A1M6WGF3_9BRAD</name>
<gene>
    <name evidence="3" type="ORF">SAMN05444171_2341</name>
</gene>
<dbReference type="Pfam" id="PF13472">
    <property type="entry name" value="Lipase_GDSL_2"/>
    <property type="match status" value="1"/>
</dbReference>
<dbReference type="Proteomes" id="UP000183208">
    <property type="component" value="Unassembled WGS sequence"/>
</dbReference>
<evidence type="ECO:0000313" key="3">
    <source>
        <dbReference type="EMBL" id="SEC82291.1"/>
    </source>
</evidence>
<feature type="chain" id="PRO_5030031543" evidence="1">
    <location>
        <begin position="27"/>
        <end position="168"/>
    </location>
</feature>
<reference evidence="3 4" key="1">
    <citation type="submission" date="2016-10" db="EMBL/GenBank/DDBJ databases">
        <authorList>
            <person name="de Groot N.N."/>
        </authorList>
    </citation>
    <scope>NUCLEOTIDE SEQUENCE [LARGE SCALE GENOMIC DNA]</scope>
    <source>
        <strain evidence="3 4">GAS522</strain>
    </source>
</reference>
<dbReference type="InterPro" id="IPR036514">
    <property type="entry name" value="SGNH_hydro_sf"/>
</dbReference>
<dbReference type="SUPFAM" id="SSF52266">
    <property type="entry name" value="SGNH hydrolase"/>
    <property type="match status" value="1"/>
</dbReference>
<dbReference type="InterPro" id="IPR051532">
    <property type="entry name" value="Ester_Hydrolysis_Enzymes"/>
</dbReference>
<dbReference type="PANTHER" id="PTHR30383">
    <property type="entry name" value="THIOESTERASE 1/PROTEASE 1/LYSOPHOSPHOLIPASE L1"/>
    <property type="match status" value="1"/>
</dbReference>